<evidence type="ECO:0000256" key="2">
    <source>
        <dbReference type="ARBA" id="ARBA00010596"/>
    </source>
</evidence>
<dbReference type="GO" id="GO:0016192">
    <property type="term" value="P:vesicle-mediated transport"/>
    <property type="evidence" value="ECO:0007669"/>
    <property type="project" value="InterPro"/>
</dbReference>
<dbReference type="AlphaFoldDB" id="A0A642UES7"/>
<dbReference type="Proteomes" id="UP000761534">
    <property type="component" value="Unassembled WGS sequence"/>
</dbReference>
<evidence type="ECO:0000313" key="9">
    <source>
        <dbReference type="EMBL" id="KAA8897706.1"/>
    </source>
</evidence>
<gene>
    <name evidence="9" type="ORF">TRICI_006669</name>
</gene>
<evidence type="ECO:0000256" key="7">
    <source>
        <dbReference type="SAM" id="MobiDB-lite"/>
    </source>
</evidence>
<keyword evidence="10" id="KW-1185">Reference proteome</keyword>
<comment type="similarity">
    <text evidence="2 6">Belongs to the YIP1 family.</text>
</comment>
<evidence type="ECO:0000313" key="10">
    <source>
        <dbReference type="Proteomes" id="UP000761534"/>
    </source>
</evidence>
<reference evidence="9" key="1">
    <citation type="journal article" date="2019" name="G3 (Bethesda)">
        <title>Genome Assemblies of Two Rare Opportunistic Yeast Pathogens: Diutina rugosa (syn. Candida rugosa) and Trichomonascus ciferrii (syn. Candida ciferrii).</title>
        <authorList>
            <person name="Mixao V."/>
            <person name="Saus E."/>
            <person name="Hansen A.P."/>
            <person name="Lass-Florl C."/>
            <person name="Gabaldon T."/>
        </authorList>
    </citation>
    <scope>NUCLEOTIDE SEQUENCE</scope>
    <source>
        <strain evidence="9">CBS 4856</strain>
    </source>
</reference>
<keyword evidence="4 6" id="KW-1133">Transmembrane helix</keyword>
<evidence type="ECO:0000259" key="8">
    <source>
        <dbReference type="Pfam" id="PF04893"/>
    </source>
</evidence>
<protein>
    <recommendedName>
        <fullName evidence="6">Protein YIP</fullName>
    </recommendedName>
</protein>
<evidence type="ECO:0000256" key="5">
    <source>
        <dbReference type="ARBA" id="ARBA00023136"/>
    </source>
</evidence>
<feature type="transmembrane region" description="Helical" evidence="6">
    <location>
        <begin position="122"/>
        <end position="143"/>
    </location>
</feature>
<feature type="transmembrane region" description="Helical" evidence="6">
    <location>
        <begin position="225"/>
        <end position="243"/>
    </location>
</feature>
<name>A0A642UES7_9ASCO</name>
<evidence type="ECO:0000256" key="1">
    <source>
        <dbReference type="ARBA" id="ARBA00004141"/>
    </source>
</evidence>
<keyword evidence="5 6" id="KW-0472">Membrane</keyword>
<feature type="transmembrane region" description="Helical" evidence="6">
    <location>
        <begin position="264"/>
        <end position="284"/>
    </location>
</feature>
<dbReference type="OrthoDB" id="10256463at2759"/>
<dbReference type="InterPro" id="IPR006977">
    <property type="entry name" value="Yip1_dom"/>
</dbReference>
<feature type="domain" description="Yip1" evidence="8">
    <location>
        <begin position="115"/>
        <end position="276"/>
    </location>
</feature>
<feature type="transmembrane region" description="Helical" evidence="6">
    <location>
        <begin position="195"/>
        <end position="219"/>
    </location>
</feature>
<dbReference type="EMBL" id="SWFS01000559">
    <property type="protein sequence ID" value="KAA8897706.1"/>
    <property type="molecule type" value="Genomic_DNA"/>
</dbReference>
<keyword evidence="3 6" id="KW-0812">Transmembrane</keyword>
<feature type="compositionally biased region" description="Polar residues" evidence="7">
    <location>
        <begin position="32"/>
        <end position="53"/>
    </location>
</feature>
<dbReference type="Pfam" id="PF04893">
    <property type="entry name" value="Yip1"/>
    <property type="match status" value="1"/>
</dbReference>
<dbReference type="PANTHER" id="PTHR12822">
    <property type="entry name" value="PROTEIN YIPF"/>
    <property type="match status" value="1"/>
</dbReference>
<organism evidence="9 10">
    <name type="scientific">Trichomonascus ciferrii</name>
    <dbReference type="NCBI Taxonomy" id="44093"/>
    <lineage>
        <taxon>Eukaryota</taxon>
        <taxon>Fungi</taxon>
        <taxon>Dikarya</taxon>
        <taxon>Ascomycota</taxon>
        <taxon>Saccharomycotina</taxon>
        <taxon>Dipodascomycetes</taxon>
        <taxon>Dipodascales</taxon>
        <taxon>Trichomonascaceae</taxon>
        <taxon>Trichomonascus</taxon>
        <taxon>Trichomonascus ciferrii complex</taxon>
    </lineage>
</organism>
<feature type="region of interest" description="Disordered" evidence="7">
    <location>
        <begin position="1"/>
        <end position="53"/>
    </location>
</feature>
<accession>A0A642UES7</accession>
<evidence type="ECO:0000256" key="3">
    <source>
        <dbReference type="ARBA" id="ARBA00022692"/>
    </source>
</evidence>
<comment type="subcellular location">
    <subcellularLocation>
        <location evidence="6">Golgi apparatus membrane</location>
        <topology evidence="6">Multi-pass membrane protein</topology>
    </subcellularLocation>
    <subcellularLocation>
        <location evidence="1">Membrane</location>
        <topology evidence="1">Multi-pass membrane protein</topology>
    </subcellularLocation>
</comment>
<evidence type="ECO:0000256" key="4">
    <source>
        <dbReference type="ARBA" id="ARBA00022989"/>
    </source>
</evidence>
<dbReference type="GO" id="GO:0031267">
    <property type="term" value="F:small GTPase binding"/>
    <property type="evidence" value="ECO:0007669"/>
    <property type="project" value="InterPro"/>
</dbReference>
<evidence type="ECO:0000256" key="6">
    <source>
        <dbReference type="RuleBase" id="RU361264"/>
    </source>
</evidence>
<comment type="caution">
    <text evidence="9">The sequence shown here is derived from an EMBL/GenBank/DDBJ whole genome shotgun (WGS) entry which is preliminary data.</text>
</comment>
<dbReference type="InterPro" id="IPR039765">
    <property type="entry name" value="Yip5/YIPF1/YIPF2"/>
</dbReference>
<dbReference type="VEuPathDB" id="FungiDB:TRICI_006669"/>
<proteinExistence type="inferred from homology"/>
<sequence>MSIEPDTVDHGKSKQGDMGQQASVQPDFDTSGAGTSGVSGQMNTANADGSDSRTNSHGIFSFGYYAWYFDVDTRQVWERCLFALNPFNKRMFLDSDDEYSSAESGASGTISGGCRPDLYGPFWICTTVILVLFFSSTLVGLLFSSWQGVKYEYKFDLLTGAAGLMYTYTFVVPLVLWVIFRYLNVSPSTTLLQLVSLYGYSNIVWIPVAILSVSPLLGVPKLSNVIRWIFIGLGFIFSGSFIAKNIYRKLATQQDGDKRSATGIMVAVLVAHVALSFAVKLLFFGGVKVKDQNN</sequence>
<dbReference type="PANTHER" id="PTHR12822:SF2">
    <property type="entry name" value="PROTEIN YIPF"/>
    <property type="match status" value="1"/>
</dbReference>
<feature type="transmembrane region" description="Helical" evidence="6">
    <location>
        <begin position="163"/>
        <end position="183"/>
    </location>
</feature>
<dbReference type="GO" id="GO:0000139">
    <property type="term" value="C:Golgi membrane"/>
    <property type="evidence" value="ECO:0007669"/>
    <property type="project" value="UniProtKB-SubCell"/>
</dbReference>